<dbReference type="Gene3D" id="3.30.70.60">
    <property type="match status" value="1"/>
</dbReference>
<dbReference type="InterPro" id="IPR014717">
    <property type="entry name" value="Transl_elong_EF1B/ribsomal_bS6"/>
</dbReference>
<dbReference type="SUPFAM" id="SSF51197">
    <property type="entry name" value="Clavaminate synthase-like"/>
    <property type="match status" value="1"/>
</dbReference>
<dbReference type="PROSITE" id="PS00824">
    <property type="entry name" value="EF1BD_1"/>
    <property type="match status" value="1"/>
</dbReference>
<evidence type="ECO:0000256" key="2">
    <source>
        <dbReference type="ARBA" id="ARBA00011606"/>
    </source>
</evidence>
<evidence type="ECO:0000256" key="6">
    <source>
        <dbReference type="ARBA" id="ARBA00022917"/>
    </source>
</evidence>
<proteinExistence type="inferred from homology"/>
<dbReference type="InterPro" id="IPR027443">
    <property type="entry name" value="IPNS-like_sf"/>
</dbReference>
<organism evidence="11 12">
    <name type="scientific">Datura stramonium</name>
    <name type="common">Jimsonweed</name>
    <name type="synonym">Common thornapple</name>
    <dbReference type="NCBI Taxonomy" id="4076"/>
    <lineage>
        <taxon>Eukaryota</taxon>
        <taxon>Viridiplantae</taxon>
        <taxon>Streptophyta</taxon>
        <taxon>Embryophyta</taxon>
        <taxon>Tracheophyta</taxon>
        <taxon>Spermatophyta</taxon>
        <taxon>Magnoliopsida</taxon>
        <taxon>eudicotyledons</taxon>
        <taxon>Gunneridae</taxon>
        <taxon>Pentapetalae</taxon>
        <taxon>asterids</taxon>
        <taxon>lamiids</taxon>
        <taxon>Solanales</taxon>
        <taxon>Solanaceae</taxon>
        <taxon>Solanoideae</taxon>
        <taxon>Datureae</taxon>
        <taxon>Datura</taxon>
    </lineage>
</organism>
<evidence type="ECO:0000313" key="12">
    <source>
        <dbReference type="Proteomes" id="UP000823775"/>
    </source>
</evidence>
<dbReference type="InterPro" id="IPR026992">
    <property type="entry name" value="DIOX_N"/>
</dbReference>
<name>A0ABS8SQV3_DATST</name>
<keyword evidence="12" id="KW-1185">Reference proteome</keyword>
<dbReference type="PROSITE" id="PS00825">
    <property type="entry name" value="EF1BD_2"/>
    <property type="match status" value="1"/>
</dbReference>
<dbReference type="InterPro" id="IPR036219">
    <property type="entry name" value="eEF-1beta-like_sf"/>
</dbReference>
<dbReference type="InterPro" id="IPR005123">
    <property type="entry name" value="Oxoglu/Fe-dep_dioxygenase_dom"/>
</dbReference>
<sequence length="503" mass="55462">MASLVSSWSSEVKSIPEKYVVPLEKRVTADVPIGKHIPVIDLTQPSDHSIQQIIKASADFGLFQVINHGVSETLMADALAVCKEFFKLPIEDKAKFVEKEDESLSDFEPSIDQRPKLYIEKEYTPNKNGSNTSNKKDTVFWKDTFGHGCHPLTQDVINSWPEKPQKYREVIGEYALELRKLSLRILDLMCEGLGLEVGYLGQEHSQTQLIVTHHYPQCPDPNSTIGIAEHCDGALINLVQQELSGLHVRANDGKWFGVEPIPGAFVVINGLILKVISNGKLSAGVHRVVTNSTSDRTSLGSLISPVECIIEPAKTLINENNPPLFKSFSYTDQWYKTVSAKLASSFPGKAVGVRVGSQAAPAEAVPSKEAAKPADDDDDDDDIDLFGEETEEEKKAAEAREAAKASTKKKESGKSSVLMDVKPWDDETDMKKLEEAVRSVEMEGLLWGAAKLVPVGYGIKKLQIMLTIVDDLVSVDSLIEERLTVEPINEYVQSCDIVAFNKI</sequence>
<dbReference type="Pfam" id="PF00736">
    <property type="entry name" value="EF1_GNE"/>
    <property type="match status" value="1"/>
</dbReference>
<protein>
    <recommendedName>
        <fullName evidence="10">Fe2OG dioxygenase domain-containing protein</fullName>
    </recommendedName>
</protein>
<dbReference type="SUPFAM" id="SSF54984">
    <property type="entry name" value="eEF-1beta-like"/>
    <property type="match status" value="1"/>
</dbReference>
<dbReference type="PANTHER" id="PTHR11595:SF84">
    <property type="entry name" value="ELONGATION FACTOR 1-BETA 1"/>
    <property type="match status" value="1"/>
</dbReference>
<dbReference type="InterPro" id="IPR044861">
    <property type="entry name" value="IPNS-like_FE2OG_OXY"/>
</dbReference>
<feature type="compositionally biased region" description="Basic and acidic residues" evidence="9">
    <location>
        <begin position="392"/>
        <end position="413"/>
    </location>
</feature>
<evidence type="ECO:0000256" key="4">
    <source>
        <dbReference type="ARBA" id="ARBA00022768"/>
    </source>
</evidence>
<dbReference type="InterPro" id="IPR049720">
    <property type="entry name" value="EF1B_bsu/dsu"/>
</dbReference>
<evidence type="ECO:0000256" key="9">
    <source>
        <dbReference type="SAM" id="MobiDB-lite"/>
    </source>
</evidence>
<dbReference type="CDD" id="cd00292">
    <property type="entry name" value="EF1B"/>
    <property type="match status" value="1"/>
</dbReference>
<dbReference type="Pfam" id="PF03171">
    <property type="entry name" value="2OG-FeII_Oxy"/>
    <property type="match status" value="1"/>
</dbReference>
<comment type="similarity">
    <text evidence="1 8">Belongs to the EF-1-beta/EF-1-delta family.</text>
</comment>
<evidence type="ECO:0000313" key="11">
    <source>
        <dbReference type="EMBL" id="MCD7461307.1"/>
    </source>
</evidence>
<evidence type="ECO:0000256" key="1">
    <source>
        <dbReference type="ARBA" id="ARBA00007411"/>
    </source>
</evidence>
<dbReference type="EMBL" id="JACEIK010000717">
    <property type="protein sequence ID" value="MCD7461307.1"/>
    <property type="molecule type" value="Genomic_DNA"/>
</dbReference>
<dbReference type="PANTHER" id="PTHR11595">
    <property type="entry name" value="EF-HAND AND COILED-COIL DOMAIN-CONTAINING FAMILY MEMBER"/>
    <property type="match status" value="1"/>
</dbReference>
<keyword evidence="4 8" id="KW-0251">Elongation factor</keyword>
<dbReference type="SMART" id="SM00888">
    <property type="entry name" value="EF1_GNE"/>
    <property type="match status" value="1"/>
</dbReference>
<dbReference type="InterPro" id="IPR001326">
    <property type="entry name" value="Transl_elong_EF1B_B/D_CS"/>
</dbReference>
<evidence type="ECO:0000256" key="8">
    <source>
        <dbReference type="RuleBase" id="RU003791"/>
    </source>
</evidence>
<dbReference type="InterPro" id="IPR014038">
    <property type="entry name" value="EF1B_bsu/dsu_GNE"/>
</dbReference>
<keyword evidence="6 8" id="KW-0648">Protein biosynthesis</keyword>
<evidence type="ECO:0000256" key="7">
    <source>
        <dbReference type="ARBA" id="ARBA00023004"/>
    </source>
</evidence>
<dbReference type="Pfam" id="PF14226">
    <property type="entry name" value="DIOX_N"/>
    <property type="match status" value="1"/>
</dbReference>
<dbReference type="PROSITE" id="PS51471">
    <property type="entry name" value="FE2OG_OXY"/>
    <property type="match status" value="1"/>
</dbReference>
<reference evidence="11 12" key="1">
    <citation type="journal article" date="2021" name="BMC Genomics">
        <title>Datura genome reveals duplications of psychoactive alkaloid biosynthetic genes and high mutation rate following tissue culture.</title>
        <authorList>
            <person name="Rajewski A."/>
            <person name="Carter-House D."/>
            <person name="Stajich J."/>
            <person name="Litt A."/>
        </authorList>
    </citation>
    <scope>NUCLEOTIDE SEQUENCE [LARGE SCALE GENOMIC DNA]</scope>
    <source>
        <strain evidence="11">AR-01</strain>
    </source>
</reference>
<comment type="caution">
    <text evidence="11">The sequence shown here is derived from an EMBL/GenBank/DDBJ whole genome shotgun (WGS) entry which is preliminary data.</text>
</comment>
<accession>A0ABS8SQV3</accession>
<dbReference type="Gene3D" id="2.60.120.330">
    <property type="entry name" value="B-lactam Antibiotic, Isopenicillin N Synthase, Chain"/>
    <property type="match status" value="1"/>
</dbReference>
<feature type="region of interest" description="Disordered" evidence="9">
    <location>
        <begin position="357"/>
        <end position="416"/>
    </location>
</feature>
<gene>
    <name evidence="11" type="ORF">HAX54_045863</name>
</gene>
<evidence type="ECO:0000256" key="3">
    <source>
        <dbReference type="ARBA" id="ARBA00022723"/>
    </source>
</evidence>
<feature type="compositionally biased region" description="Acidic residues" evidence="9">
    <location>
        <begin position="375"/>
        <end position="391"/>
    </location>
</feature>
<keyword evidence="3" id="KW-0479">Metal-binding</keyword>
<evidence type="ECO:0000256" key="5">
    <source>
        <dbReference type="ARBA" id="ARBA00022896"/>
    </source>
</evidence>
<comment type="subunit">
    <text evidence="2">EF-1 is composed of 4 subunits: alpha, beta (1B-alpha=beta'), delta (1B-beta), and gamma (1B-gamma).</text>
</comment>
<keyword evidence="5" id="KW-0847">Vitamin C</keyword>
<evidence type="ECO:0000259" key="10">
    <source>
        <dbReference type="PROSITE" id="PS51471"/>
    </source>
</evidence>
<dbReference type="Proteomes" id="UP000823775">
    <property type="component" value="Unassembled WGS sequence"/>
</dbReference>
<feature type="domain" description="Fe2OG dioxygenase" evidence="10">
    <location>
        <begin position="203"/>
        <end position="305"/>
    </location>
</feature>
<keyword evidence="7" id="KW-0408">Iron</keyword>